<comment type="caution">
    <text evidence="1">The sequence shown here is derived from an EMBL/GenBank/DDBJ whole genome shotgun (WGS) entry which is preliminary data.</text>
</comment>
<reference evidence="2" key="1">
    <citation type="submission" date="2022-10" db="EMBL/GenBank/DDBJ databases">
        <title>Genome assembly of Pristionchus species.</title>
        <authorList>
            <person name="Yoshida K."/>
            <person name="Sommer R.J."/>
        </authorList>
    </citation>
    <scope>NUCLEOTIDE SEQUENCE [LARGE SCALE GENOMIC DNA]</scope>
    <source>
        <strain evidence="2">RS5460</strain>
    </source>
</reference>
<dbReference type="Proteomes" id="UP001328107">
    <property type="component" value="Unassembled WGS sequence"/>
</dbReference>
<evidence type="ECO:0000313" key="2">
    <source>
        <dbReference type="Proteomes" id="UP001328107"/>
    </source>
</evidence>
<organism evidence="1 2">
    <name type="scientific">Pristionchus mayeri</name>
    <dbReference type="NCBI Taxonomy" id="1317129"/>
    <lineage>
        <taxon>Eukaryota</taxon>
        <taxon>Metazoa</taxon>
        <taxon>Ecdysozoa</taxon>
        <taxon>Nematoda</taxon>
        <taxon>Chromadorea</taxon>
        <taxon>Rhabditida</taxon>
        <taxon>Rhabditina</taxon>
        <taxon>Diplogasteromorpha</taxon>
        <taxon>Diplogasteroidea</taxon>
        <taxon>Neodiplogasteridae</taxon>
        <taxon>Pristionchus</taxon>
    </lineage>
</organism>
<evidence type="ECO:0000313" key="1">
    <source>
        <dbReference type="EMBL" id="GMR36946.1"/>
    </source>
</evidence>
<protein>
    <submittedName>
        <fullName evidence="1">Uncharacterized protein</fullName>
    </submittedName>
</protein>
<keyword evidence="2" id="KW-1185">Reference proteome</keyword>
<accession>A0AAN4ZA76</accession>
<proteinExistence type="predicted"/>
<feature type="non-terminal residue" evidence="1">
    <location>
        <position position="1"/>
    </location>
</feature>
<gene>
    <name evidence="1" type="ORF">PMAYCL1PPCAC_07141</name>
</gene>
<dbReference type="AlphaFoldDB" id="A0AAN4ZA76"/>
<dbReference type="EMBL" id="BTRK01000002">
    <property type="protein sequence ID" value="GMR36946.1"/>
    <property type="molecule type" value="Genomic_DNA"/>
</dbReference>
<sequence length="186" mass="20610">TLSLPHRFISSSLCYSLVYLIPIPFQNGCSSSPSRVLVNSPSLCPFHRQSSSTSPSQPCTYGFPGPFDYPHGSSCLYSASDGPVRSARPSLCTSPSHKHRNPHRGRRIRTGRWTEGVSPPLSQVQAGGTHQAEKFVYQGDYHRSGCDYLPLRSPLPPFPLLHMAEKVSIVSPSLWISDRNEEQQMN</sequence>
<name>A0AAN4ZA76_9BILA</name>